<evidence type="ECO:0000313" key="2">
    <source>
        <dbReference type="EMBL" id="MCK8142418.1"/>
    </source>
</evidence>
<dbReference type="RefSeq" id="WP_248428540.1">
    <property type="nucleotide sequence ID" value="NZ_JALNUB010000006.1"/>
</dbReference>
<protein>
    <recommendedName>
        <fullName evidence="4">Lipoprotein</fullName>
    </recommendedName>
</protein>
<keyword evidence="3" id="KW-1185">Reference proteome</keyword>
<comment type="caution">
    <text evidence="2">The sequence shown here is derived from an EMBL/GenBank/DDBJ whole genome shotgun (WGS) entry which is preliminary data.</text>
</comment>
<name>A0A9X2BM19_9FLAO</name>
<feature type="coiled-coil region" evidence="1">
    <location>
        <begin position="95"/>
        <end position="122"/>
    </location>
</feature>
<keyword evidence="1" id="KW-0175">Coiled coil</keyword>
<proteinExistence type="predicted"/>
<dbReference type="Proteomes" id="UP001139260">
    <property type="component" value="Unassembled WGS sequence"/>
</dbReference>
<gene>
    <name evidence="2" type="ORF">MW871_10995</name>
</gene>
<feature type="coiled-coil region" evidence="1">
    <location>
        <begin position="22"/>
        <end position="63"/>
    </location>
</feature>
<dbReference type="EMBL" id="JALNUB010000006">
    <property type="protein sequence ID" value="MCK8142418.1"/>
    <property type="molecule type" value="Genomic_DNA"/>
</dbReference>
<sequence>MKKTILNLALTTFIVATVLVGCQDKSKQEAEAKENVENAKENLDDAKAELSDARRAATEQEWQAFKDSTNATIKQNEIRIGEMKAELKKTGKTIDSEYSKNIQELEEKNKEIKNKLEVYKNNTNSDWQSFKKEFRHDMDDLGQSLKNFTVKDKK</sequence>
<organism evidence="2 3">
    <name type="scientific">Flavobacterium pygoscelis</name>
    <dbReference type="NCBI Taxonomy" id="2893176"/>
    <lineage>
        <taxon>Bacteria</taxon>
        <taxon>Pseudomonadati</taxon>
        <taxon>Bacteroidota</taxon>
        <taxon>Flavobacteriia</taxon>
        <taxon>Flavobacteriales</taxon>
        <taxon>Flavobacteriaceae</taxon>
        <taxon>Flavobacterium</taxon>
    </lineage>
</organism>
<accession>A0A9X2BM19</accession>
<dbReference type="AlphaFoldDB" id="A0A9X2BM19"/>
<reference evidence="2" key="1">
    <citation type="submission" date="2022-04" db="EMBL/GenBank/DDBJ databases">
        <title>Flavobacterium pygoscelis sp. nov. isolated from Chinstrap chick (Pygoscelis antarcticus).</title>
        <authorList>
            <person name="Irgang R."/>
            <person name="Poblete-Morales M."/>
            <person name="Avendano-Herrera R."/>
        </authorList>
    </citation>
    <scope>NUCLEOTIDE SEQUENCE</scope>
    <source>
        <strain evidence="2">I-SCBP12n</strain>
    </source>
</reference>
<evidence type="ECO:0000313" key="3">
    <source>
        <dbReference type="Proteomes" id="UP001139260"/>
    </source>
</evidence>
<evidence type="ECO:0000256" key="1">
    <source>
        <dbReference type="SAM" id="Coils"/>
    </source>
</evidence>
<dbReference type="PROSITE" id="PS51257">
    <property type="entry name" value="PROKAR_LIPOPROTEIN"/>
    <property type="match status" value="1"/>
</dbReference>
<evidence type="ECO:0008006" key="4">
    <source>
        <dbReference type="Google" id="ProtNLM"/>
    </source>
</evidence>